<geneLocation type="mitochondrion" evidence="4"/>
<organism evidence="4">
    <name type="scientific">Reclinomonas americana ATCC 50633</name>
    <dbReference type="NCBI Taxonomy" id="1295593"/>
    <lineage>
        <taxon>Eukaryota</taxon>
        <taxon>Discoba</taxon>
        <taxon>Jakobida</taxon>
        <taxon>Histionina</taxon>
        <taxon>Histionidae</taxon>
        <taxon>Reclinomonas</taxon>
    </lineage>
</organism>
<name>M4QAE4_RECAM</name>
<evidence type="ECO:0000256" key="3">
    <source>
        <dbReference type="ARBA" id="ARBA00023274"/>
    </source>
</evidence>
<accession>M4QAE4</accession>
<dbReference type="AlphaFoldDB" id="M4QAE4"/>
<dbReference type="GO" id="GO:0005762">
    <property type="term" value="C:mitochondrial large ribosomal subunit"/>
    <property type="evidence" value="ECO:0007669"/>
    <property type="project" value="TreeGrafter"/>
</dbReference>
<dbReference type="GO" id="GO:0003735">
    <property type="term" value="F:structural constituent of ribosome"/>
    <property type="evidence" value="ECO:0007669"/>
    <property type="project" value="InterPro"/>
</dbReference>
<dbReference type="InterPro" id="IPR008991">
    <property type="entry name" value="Translation_prot_SH3-like_sf"/>
</dbReference>
<dbReference type="Pfam" id="PF01245">
    <property type="entry name" value="Ribosomal_L19"/>
    <property type="match status" value="1"/>
</dbReference>
<evidence type="ECO:0000256" key="2">
    <source>
        <dbReference type="ARBA" id="ARBA00022980"/>
    </source>
</evidence>
<comment type="similarity">
    <text evidence="1">Belongs to the bacterial ribosomal protein bL19 family.</text>
</comment>
<dbReference type="InterPro" id="IPR001857">
    <property type="entry name" value="Ribosomal_bL19"/>
</dbReference>
<protein>
    <submittedName>
        <fullName evidence="4">Ribosomal protein L19</fullName>
    </submittedName>
</protein>
<dbReference type="PANTHER" id="PTHR15680">
    <property type="entry name" value="RIBOSOMAL PROTEIN L19"/>
    <property type="match status" value="1"/>
</dbReference>
<keyword evidence="3" id="KW-0687">Ribonucleoprotein</keyword>
<reference evidence="4" key="1">
    <citation type="journal article" date="2013" name="Genome Biol. Evol.">
        <title>Strikingly bacteria-like and gene-rich mitochondrial genomes throughout jakobid protists.</title>
        <authorList>
            <person name="Burger G."/>
            <person name="Gray M.W."/>
            <person name="Forget L."/>
            <person name="Lang B.F."/>
        </authorList>
    </citation>
    <scope>NUCLEOTIDE SEQUENCE</scope>
    <source>
        <strain evidence="4">ATCC 50633</strain>
    </source>
</reference>
<dbReference type="InterPro" id="IPR038657">
    <property type="entry name" value="Ribosomal_bL19_sf"/>
</dbReference>
<evidence type="ECO:0000256" key="1">
    <source>
        <dbReference type="ARBA" id="ARBA00005781"/>
    </source>
</evidence>
<evidence type="ECO:0000313" key="4">
    <source>
        <dbReference type="EMBL" id="AGH24286.1"/>
    </source>
</evidence>
<keyword evidence="2 4" id="KW-0689">Ribosomal protein</keyword>
<dbReference type="SUPFAM" id="SSF50104">
    <property type="entry name" value="Translation proteins SH3-like domain"/>
    <property type="match status" value="1"/>
</dbReference>
<dbReference type="PANTHER" id="PTHR15680:SF9">
    <property type="entry name" value="LARGE RIBOSOMAL SUBUNIT PROTEIN BL19M"/>
    <property type="match status" value="1"/>
</dbReference>
<dbReference type="EMBL" id="KC353356">
    <property type="protein sequence ID" value="AGH24286.1"/>
    <property type="molecule type" value="Genomic_DNA"/>
</dbReference>
<gene>
    <name evidence="4" type="primary">rpl19</name>
</gene>
<dbReference type="Gene3D" id="2.30.30.790">
    <property type="match status" value="1"/>
</dbReference>
<proteinExistence type="inferred from homology"/>
<sequence>MVNLIETLRLEATNKSRNKDIQIKSGDILSITTSQYKNKKRKQNMKGICIAIKKRIGYTTILLRNFIGGISQEQQFILESPIINQVDILGKIKSNNKAKKYYLRTKSPSENKV</sequence>
<keyword evidence="4" id="KW-0496">Mitochondrion</keyword>
<dbReference type="GO" id="GO:0006412">
    <property type="term" value="P:translation"/>
    <property type="evidence" value="ECO:0007669"/>
    <property type="project" value="InterPro"/>
</dbReference>